<sequence length="575" mass="61226">MRVRDLFFKLQLPLATLASPLNQTWDYIIVGAGAAGIPIADRLSESGKSVLLVERGWASSGRWGGTVKPSWLEGTNLTRFDVPALYQFIWTNDTDNSGILCPDVSVPASCVLGGGTAVNAGQFYKPHKDDWDTSMPSGWRSEDMVSATQKAFSRLLWTETPSQDNKSYLTNGSSLALSALTNPSYPNPYTLIRANTSPSSKNHTTSPTEFFFLNGERGGPMATYLVSASRRPTFHLLLNTTVSRILRTGSLISGVQVSATHPGGTTGTIHTTPRTGRVILSAGVFNTAKLLFRSGIGPTSHLATVHAVDGPAMINPSSWIRLPVGRYLDDAPSVYLAIRVPGLEPSAWETLYNAPDPMDVQRYLSARAGPLAEIQPSLSPTFWDTYDIPSSGNETSSDMVVQWSVTSTSLPDGVLAFSATLARGKRSRGALGIDSSLTMRPTILPYFNDAAGADYAVLNASAHALWARLLGGAIPGASAYLPAAGQGLDEYLRGAVSGNETLGLSSNHWVGSARMGEVCGDEREVVVDVMTRVCGTENLHVVDASIVNGVPSSNPQGVLVVAAERAAEVILGLDE</sequence>
<feature type="chain" id="PRO_5040508581" evidence="3">
    <location>
        <begin position="19"/>
        <end position="575"/>
    </location>
</feature>
<dbReference type="InterPro" id="IPR000172">
    <property type="entry name" value="GMC_OxRdtase_N"/>
</dbReference>
<dbReference type="InterPro" id="IPR007867">
    <property type="entry name" value="GMC_OxRtase_C"/>
</dbReference>
<gene>
    <name evidence="7" type="ORF">EJ04DRAFT_575744</name>
</gene>
<dbReference type="SUPFAM" id="SSF54373">
    <property type="entry name" value="FAD-linked reductases, C-terminal domain"/>
    <property type="match status" value="1"/>
</dbReference>
<dbReference type="Proteomes" id="UP000799444">
    <property type="component" value="Unassembled WGS sequence"/>
</dbReference>
<dbReference type="Pfam" id="PF01266">
    <property type="entry name" value="DAO"/>
    <property type="match status" value="1"/>
</dbReference>
<organism evidence="7 8">
    <name type="scientific">Polyplosphaeria fusca</name>
    <dbReference type="NCBI Taxonomy" id="682080"/>
    <lineage>
        <taxon>Eukaryota</taxon>
        <taxon>Fungi</taxon>
        <taxon>Dikarya</taxon>
        <taxon>Ascomycota</taxon>
        <taxon>Pezizomycotina</taxon>
        <taxon>Dothideomycetes</taxon>
        <taxon>Pleosporomycetidae</taxon>
        <taxon>Pleosporales</taxon>
        <taxon>Tetraplosphaeriaceae</taxon>
        <taxon>Polyplosphaeria</taxon>
    </lineage>
</organism>
<comment type="cofactor">
    <cofactor evidence="2">
        <name>FAD</name>
        <dbReference type="ChEBI" id="CHEBI:57692"/>
    </cofactor>
</comment>
<feature type="domain" description="Glucose-methanol-choline oxidoreductase C-terminal" evidence="6">
    <location>
        <begin position="501"/>
        <end position="562"/>
    </location>
</feature>
<dbReference type="Pfam" id="PF00732">
    <property type="entry name" value="GMC_oxred_N"/>
    <property type="match status" value="1"/>
</dbReference>
<comment type="similarity">
    <text evidence="1">Belongs to the GMC oxidoreductase family.</text>
</comment>
<name>A0A9P4R303_9PLEO</name>
<feature type="signal peptide" evidence="3">
    <location>
        <begin position="1"/>
        <end position="18"/>
    </location>
</feature>
<dbReference type="GO" id="GO:0016614">
    <property type="term" value="F:oxidoreductase activity, acting on CH-OH group of donors"/>
    <property type="evidence" value="ECO:0007669"/>
    <property type="project" value="InterPro"/>
</dbReference>
<dbReference type="InterPro" id="IPR006076">
    <property type="entry name" value="FAD-dep_OxRdtase"/>
</dbReference>
<dbReference type="PANTHER" id="PTHR47190:SF2">
    <property type="entry name" value="CELLOBIOSE DEHYDROGENASE (AFU_ORTHOLOGUE AFUA_2G17620)"/>
    <property type="match status" value="1"/>
</dbReference>
<dbReference type="InterPro" id="IPR036188">
    <property type="entry name" value="FAD/NAD-bd_sf"/>
</dbReference>
<dbReference type="SUPFAM" id="SSF51905">
    <property type="entry name" value="FAD/NAD(P)-binding domain"/>
    <property type="match status" value="1"/>
</dbReference>
<feature type="binding site" evidence="2">
    <location>
        <begin position="555"/>
        <end position="556"/>
    </location>
    <ligand>
        <name>FAD</name>
        <dbReference type="ChEBI" id="CHEBI:57692"/>
    </ligand>
</feature>
<evidence type="ECO:0000259" key="4">
    <source>
        <dbReference type="Pfam" id="PF00732"/>
    </source>
</evidence>
<feature type="domain" description="Glucose-methanol-choline oxidoreductase N-terminal" evidence="4">
    <location>
        <begin position="104"/>
        <end position="330"/>
    </location>
</feature>
<dbReference type="InterPro" id="IPR053208">
    <property type="entry name" value="GMC_Oxidoreductase_CD"/>
</dbReference>
<dbReference type="PIRSF" id="PIRSF000137">
    <property type="entry name" value="Alcohol_oxidase"/>
    <property type="match status" value="1"/>
</dbReference>
<dbReference type="OrthoDB" id="413885at2759"/>
<dbReference type="Gene3D" id="3.30.410.10">
    <property type="entry name" value="Cholesterol Oxidase, domain 2"/>
    <property type="match status" value="1"/>
</dbReference>
<comment type="caution">
    <text evidence="7">The sequence shown here is derived from an EMBL/GenBank/DDBJ whole genome shotgun (WGS) entry which is preliminary data.</text>
</comment>
<dbReference type="InterPro" id="IPR012132">
    <property type="entry name" value="GMC_OxRdtase"/>
</dbReference>
<keyword evidence="3" id="KW-0732">Signal</keyword>
<evidence type="ECO:0000256" key="3">
    <source>
        <dbReference type="SAM" id="SignalP"/>
    </source>
</evidence>
<evidence type="ECO:0000259" key="5">
    <source>
        <dbReference type="Pfam" id="PF01266"/>
    </source>
</evidence>
<reference evidence="7" key="1">
    <citation type="journal article" date="2020" name="Stud. Mycol.">
        <title>101 Dothideomycetes genomes: a test case for predicting lifestyles and emergence of pathogens.</title>
        <authorList>
            <person name="Haridas S."/>
            <person name="Albert R."/>
            <person name="Binder M."/>
            <person name="Bloem J."/>
            <person name="Labutti K."/>
            <person name="Salamov A."/>
            <person name="Andreopoulos B."/>
            <person name="Baker S."/>
            <person name="Barry K."/>
            <person name="Bills G."/>
            <person name="Bluhm B."/>
            <person name="Cannon C."/>
            <person name="Castanera R."/>
            <person name="Culley D."/>
            <person name="Daum C."/>
            <person name="Ezra D."/>
            <person name="Gonzalez J."/>
            <person name="Henrissat B."/>
            <person name="Kuo A."/>
            <person name="Liang C."/>
            <person name="Lipzen A."/>
            <person name="Lutzoni F."/>
            <person name="Magnuson J."/>
            <person name="Mondo S."/>
            <person name="Nolan M."/>
            <person name="Ohm R."/>
            <person name="Pangilinan J."/>
            <person name="Park H.-J."/>
            <person name="Ramirez L."/>
            <person name="Alfaro M."/>
            <person name="Sun H."/>
            <person name="Tritt A."/>
            <person name="Yoshinaga Y."/>
            <person name="Zwiers L.-H."/>
            <person name="Turgeon B."/>
            <person name="Goodwin S."/>
            <person name="Spatafora J."/>
            <person name="Crous P."/>
            <person name="Grigoriev I."/>
        </authorList>
    </citation>
    <scope>NUCLEOTIDE SEQUENCE</scope>
    <source>
        <strain evidence="7">CBS 125425</strain>
    </source>
</reference>
<dbReference type="Pfam" id="PF05199">
    <property type="entry name" value="GMC_oxred_C"/>
    <property type="match status" value="1"/>
</dbReference>
<dbReference type="GO" id="GO:0050660">
    <property type="term" value="F:flavin adenine dinucleotide binding"/>
    <property type="evidence" value="ECO:0007669"/>
    <property type="project" value="InterPro"/>
</dbReference>
<feature type="domain" description="FAD dependent oxidoreductase" evidence="5">
    <location>
        <begin position="26"/>
        <end position="72"/>
    </location>
</feature>
<keyword evidence="8" id="KW-1185">Reference proteome</keyword>
<evidence type="ECO:0000313" key="7">
    <source>
        <dbReference type="EMBL" id="KAF2735941.1"/>
    </source>
</evidence>
<evidence type="ECO:0000256" key="1">
    <source>
        <dbReference type="ARBA" id="ARBA00010790"/>
    </source>
</evidence>
<accession>A0A9P4R303</accession>
<keyword evidence="2" id="KW-0285">Flavoprotein</keyword>
<feature type="binding site" evidence="2">
    <location>
        <position position="111"/>
    </location>
    <ligand>
        <name>FAD</name>
        <dbReference type="ChEBI" id="CHEBI:57692"/>
    </ligand>
</feature>
<evidence type="ECO:0000259" key="6">
    <source>
        <dbReference type="Pfam" id="PF05199"/>
    </source>
</evidence>
<proteinExistence type="inferred from homology"/>
<dbReference type="PANTHER" id="PTHR47190">
    <property type="entry name" value="DEHYDROGENASE, PUTATIVE-RELATED"/>
    <property type="match status" value="1"/>
</dbReference>
<evidence type="ECO:0000256" key="2">
    <source>
        <dbReference type="PIRSR" id="PIRSR000137-2"/>
    </source>
</evidence>
<dbReference type="Gene3D" id="3.50.50.60">
    <property type="entry name" value="FAD/NAD(P)-binding domain"/>
    <property type="match status" value="1"/>
</dbReference>
<dbReference type="EMBL" id="ML996130">
    <property type="protein sequence ID" value="KAF2735941.1"/>
    <property type="molecule type" value="Genomic_DNA"/>
</dbReference>
<dbReference type="AlphaFoldDB" id="A0A9P4R303"/>
<protein>
    <submittedName>
        <fullName evidence="7">FAD/NAD(P)-binding domain-containing protein</fullName>
    </submittedName>
</protein>
<evidence type="ECO:0000313" key="8">
    <source>
        <dbReference type="Proteomes" id="UP000799444"/>
    </source>
</evidence>
<feature type="binding site" evidence="2">
    <location>
        <position position="242"/>
    </location>
    <ligand>
        <name>FAD</name>
        <dbReference type="ChEBI" id="CHEBI:57692"/>
    </ligand>
</feature>
<keyword evidence="2" id="KW-0274">FAD</keyword>